<dbReference type="Proteomes" id="UP000663852">
    <property type="component" value="Unassembled WGS sequence"/>
</dbReference>
<gene>
    <name evidence="2" type="ORF">EDS130_LOCUS45549</name>
    <name evidence="3" type="ORF">XAT740_LOCUS55415</name>
</gene>
<keyword evidence="4" id="KW-1185">Reference proteome</keyword>
<reference evidence="2" key="1">
    <citation type="submission" date="2021-02" db="EMBL/GenBank/DDBJ databases">
        <authorList>
            <person name="Nowell W R."/>
        </authorList>
    </citation>
    <scope>NUCLEOTIDE SEQUENCE</scope>
</reference>
<protein>
    <submittedName>
        <fullName evidence="2">Uncharacterized protein</fullName>
    </submittedName>
</protein>
<evidence type="ECO:0000313" key="2">
    <source>
        <dbReference type="EMBL" id="CAF1544350.1"/>
    </source>
</evidence>
<feature type="region of interest" description="Disordered" evidence="1">
    <location>
        <begin position="219"/>
        <end position="241"/>
    </location>
</feature>
<evidence type="ECO:0000313" key="3">
    <source>
        <dbReference type="EMBL" id="CAF1653266.1"/>
    </source>
</evidence>
<dbReference type="OrthoDB" id="10347587at2759"/>
<organism evidence="2 5">
    <name type="scientific">Adineta ricciae</name>
    <name type="common">Rotifer</name>
    <dbReference type="NCBI Taxonomy" id="249248"/>
    <lineage>
        <taxon>Eukaryota</taxon>
        <taxon>Metazoa</taxon>
        <taxon>Spiralia</taxon>
        <taxon>Gnathifera</taxon>
        <taxon>Rotifera</taxon>
        <taxon>Eurotatoria</taxon>
        <taxon>Bdelloidea</taxon>
        <taxon>Adinetida</taxon>
        <taxon>Adinetidae</taxon>
        <taxon>Adineta</taxon>
    </lineage>
</organism>
<evidence type="ECO:0000313" key="4">
    <source>
        <dbReference type="Proteomes" id="UP000663828"/>
    </source>
</evidence>
<feature type="region of interest" description="Disordered" evidence="1">
    <location>
        <begin position="132"/>
        <end position="153"/>
    </location>
</feature>
<dbReference type="Proteomes" id="UP000663828">
    <property type="component" value="Unassembled WGS sequence"/>
</dbReference>
<dbReference type="AlphaFoldDB" id="A0A815WKC2"/>
<dbReference type="EMBL" id="CAJNOJ010001150">
    <property type="protein sequence ID" value="CAF1544350.1"/>
    <property type="molecule type" value="Genomic_DNA"/>
</dbReference>
<comment type="caution">
    <text evidence="2">The sequence shown here is derived from an EMBL/GenBank/DDBJ whole genome shotgun (WGS) entry which is preliminary data.</text>
</comment>
<accession>A0A815WKC2</accession>
<evidence type="ECO:0000256" key="1">
    <source>
        <dbReference type="SAM" id="MobiDB-lite"/>
    </source>
</evidence>
<proteinExistence type="predicted"/>
<sequence length="241" mass="26228">MIPISTVQNSAVSGDDGIARDVAFQALIPFSGAFSPTQVRGQLVGPILNGPPTSIWRRTTISHSNADGSFCLYACERTGQAMWIPNGDHFVADRSQSGQSSGTVMDYLFSRSTQAVGPRGYDFYHTGRTVSGENRNIHRPRNTHASMIERSERTGSTRLIRFSPMARHEPSAAGRGTRRTAARRERRENAYNSGGTTTPQQPPITRLTIATAATTTTVVNTSTNETSPQLQQLNLSDEEAT</sequence>
<feature type="region of interest" description="Disordered" evidence="1">
    <location>
        <begin position="167"/>
        <end position="204"/>
    </location>
</feature>
<evidence type="ECO:0000313" key="5">
    <source>
        <dbReference type="Proteomes" id="UP000663852"/>
    </source>
</evidence>
<name>A0A815WKC2_ADIRI</name>
<dbReference type="EMBL" id="CAJNOR010010365">
    <property type="protein sequence ID" value="CAF1653266.1"/>
    <property type="molecule type" value="Genomic_DNA"/>
</dbReference>